<proteinExistence type="predicted"/>
<dbReference type="SUPFAM" id="SSF48452">
    <property type="entry name" value="TPR-like"/>
    <property type="match status" value="1"/>
</dbReference>
<accession>A0A5E4YHZ3</accession>
<keyword evidence="2" id="KW-1185">Reference proteome</keyword>
<dbReference type="EMBL" id="CABPSI010000005">
    <property type="protein sequence ID" value="VVE47938.1"/>
    <property type="molecule type" value="Genomic_DNA"/>
</dbReference>
<evidence type="ECO:0000313" key="2">
    <source>
        <dbReference type="Proteomes" id="UP000333828"/>
    </source>
</evidence>
<organism evidence="1 2">
    <name type="scientific">Pandoraea iniqua</name>
    <dbReference type="NCBI Taxonomy" id="2508288"/>
    <lineage>
        <taxon>Bacteria</taxon>
        <taxon>Pseudomonadati</taxon>
        <taxon>Pseudomonadota</taxon>
        <taxon>Betaproteobacteria</taxon>
        <taxon>Burkholderiales</taxon>
        <taxon>Burkholderiaceae</taxon>
        <taxon>Pandoraea</taxon>
    </lineage>
</organism>
<dbReference type="Proteomes" id="UP000333828">
    <property type="component" value="Unassembled WGS sequence"/>
</dbReference>
<name>A0A5E4YHZ3_9BURK</name>
<dbReference type="AlphaFoldDB" id="A0A5E4YHZ3"/>
<protein>
    <submittedName>
        <fullName evidence="1">Uncharacterized protein</fullName>
    </submittedName>
</protein>
<sequence length="137" mass="14481">MSMTTTLAPPLVIGDEQLELALFLAHAYLEYGQAAKANVMLHALQAAGVGGARVRVLRALALVRLNHAGQALAVLDETALRGELPLGYHLVRAQALALSGRNREAADAYQAFLHAPGSTAAADAGARPLHQRRVTQE</sequence>
<reference evidence="1 2" key="1">
    <citation type="submission" date="2019-08" db="EMBL/GenBank/DDBJ databases">
        <authorList>
            <person name="Peeters C."/>
        </authorList>
    </citation>
    <scope>NUCLEOTIDE SEQUENCE [LARGE SCALE GENOMIC DNA]</scope>
    <source>
        <strain evidence="1 2">LMG 31115</strain>
    </source>
</reference>
<gene>
    <name evidence="1" type="ORF">PIN31115_04494</name>
</gene>
<dbReference type="InterPro" id="IPR011990">
    <property type="entry name" value="TPR-like_helical_dom_sf"/>
</dbReference>
<evidence type="ECO:0000313" key="1">
    <source>
        <dbReference type="EMBL" id="VVE47938.1"/>
    </source>
</evidence>